<keyword evidence="1" id="KW-0812">Transmembrane</keyword>
<gene>
    <name evidence="2" type="ORF">C426_1402</name>
</gene>
<evidence type="ECO:0000313" key="3">
    <source>
        <dbReference type="Proteomes" id="UP000006787"/>
    </source>
</evidence>
<name>K2NUQ5_9LACT</name>
<accession>K2NUQ5</accession>
<evidence type="ECO:0000313" key="2">
    <source>
        <dbReference type="EMBL" id="EKF51263.1"/>
    </source>
</evidence>
<dbReference type="Proteomes" id="UP000006787">
    <property type="component" value="Unassembled WGS sequence"/>
</dbReference>
<dbReference type="EMBL" id="AMQS01000018">
    <property type="protein sequence ID" value="EKF51263.1"/>
    <property type="molecule type" value="Genomic_DNA"/>
</dbReference>
<comment type="caution">
    <text evidence="2">The sequence shown here is derived from an EMBL/GenBank/DDBJ whole genome shotgun (WGS) entry which is preliminary data.</text>
</comment>
<sequence length="37" mass="4237">MSPVRAITVIIYLIFLLFAFISSRSSMFFSSTSSFRL</sequence>
<feature type="transmembrane region" description="Helical" evidence="1">
    <location>
        <begin position="6"/>
        <end position="29"/>
    </location>
</feature>
<reference evidence="2 3" key="1">
    <citation type="journal article" date="2012" name="J. Bacteriol.">
        <title>Genome Sequence of the Bacteriocin-Producing Strain Lactococcus garvieae DCC43.</title>
        <authorList>
            <person name="Gabrielsen C."/>
            <person name="Brede D.A."/>
            <person name="Hernandez P.E."/>
            <person name="Nes I.F."/>
            <person name="Diep D.B."/>
        </authorList>
    </citation>
    <scope>NUCLEOTIDE SEQUENCE [LARGE SCALE GENOMIC DNA]</scope>
    <source>
        <strain evidence="2 3">DCC43</strain>
    </source>
</reference>
<proteinExistence type="predicted"/>
<keyword evidence="1" id="KW-0472">Membrane</keyword>
<protein>
    <submittedName>
        <fullName evidence="2">Uncharacterized protein</fullName>
    </submittedName>
</protein>
<keyword evidence="1" id="KW-1133">Transmembrane helix</keyword>
<evidence type="ECO:0000256" key="1">
    <source>
        <dbReference type="SAM" id="Phobius"/>
    </source>
</evidence>
<organism evidence="2 3">
    <name type="scientific">Lactococcus garvieae DCC43</name>
    <dbReference type="NCBI Taxonomy" id="1231377"/>
    <lineage>
        <taxon>Bacteria</taxon>
        <taxon>Bacillati</taxon>
        <taxon>Bacillota</taxon>
        <taxon>Bacilli</taxon>
        <taxon>Lactobacillales</taxon>
        <taxon>Streptococcaceae</taxon>
        <taxon>Lactococcus</taxon>
    </lineage>
</organism>
<dbReference type="AlphaFoldDB" id="K2NUQ5"/>
<dbReference type="PATRIC" id="fig|1231377.3.peg.1399"/>